<keyword evidence="3" id="KW-1185">Reference proteome</keyword>
<accession>A0ABR3TQJ7</accession>
<organism evidence="2 3">
    <name type="scientific">Diplodia intermedia</name>
    <dbReference type="NCBI Taxonomy" id="856260"/>
    <lineage>
        <taxon>Eukaryota</taxon>
        <taxon>Fungi</taxon>
        <taxon>Dikarya</taxon>
        <taxon>Ascomycota</taxon>
        <taxon>Pezizomycotina</taxon>
        <taxon>Dothideomycetes</taxon>
        <taxon>Dothideomycetes incertae sedis</taxon>
        <taxon>Botryosphaeriales</taxon>
        <taxon>Botryosphaeriaceae</taxon>
        <taxon>Diplodia</taxon>
    </lineage>
</organism>
<proteinExistence type="predicted"/>
<gene>
    <name evidence="2" type="ORF">SLS58_005595</name>
</gene>
<feature type="compositionally biased region" description="Low complexity" evidence="1">
    <location>
        <begin position="16"/>
        <end position="26"/>
    </location>
</feature>
<evidence type="ECO:0000313" key="2">
    <source>
        <dbReference type="EMBL" id="KAL1642255.1"/>
    </source>
</evidence>
<evidence type="ECO:0000313" key="3">
    <source>
        <dbReference type="Proteomes" id="UP001521184"/>
    </source>
</evidence>
<comment type="caution">
    <text evidence="2">The sequence shown here is derived from an EMBL/GenBank/DDBJ whole genome shotgun (WGS) entry which is preliminary data.</text>
</comment>
<protein>
    <submittedName>
        <fullName evidence="2">Uncharacterized protein</fullName>
    </submittedName>
</protein>
<dbReference type="EMBL" id="JAKEKT020000034">
    <property type="protein sequence ID" value="KAL1642255.1"/>
    <property type="molecule type" value="Genomic_DNA"/>
</dbReference>
<feature type="compositionally biased region" description="Acidic residues" evidence="1">
    <location>
        <begin position="199"/>
        <end position="225"/>
    </location>
</feature>
<feature type="compositionally biased region" description="Basic and acidic residues" evidence="1">
    <location>
        <begin position="140"/>
        <end position="164"/>
    </location>
</feature>
<dbReference type="Proteomes" id="UP001521184">
    <property type="component" value="Unassembled WGS sequence"/>
</dbReference>
<reference evidence="2 3" key="1">
    <citation type="journal article" date="2023" name="Plant Dis.">
        <title>First Report of Diplodia intermedia Causing Canker and Dieback Diseases on Apple Trees in Canada.</title>
        <authorList>
            <person name="Ellouze W."/>
            <person name="Ilyukhin E."/>
            <person name="Sulman M."/>
            <person name="Ali S."/>
        </authorList>
    </citation>
    <scope>NUCLEOTIDE SEQUENCE [LARGE SCALE GENOMIC DNA]</scope>
    <source>
        <strain evidence="2 3">M45-28</strain>
    </source>
</reference>
<feature type="region of interest" description="Disordered" evidence="1">
    <location>
        <begin position="140"/>
        <end position="233"/>
    </location>
</feature>
<sequence>MPPPPPHAFPRRSHDTTTATTTTTTPTPTPTEIAELAASISSLFRGLRRDYFAAITTTTTTTTTTTITAWRYYDVRSRANRVFLHVFLEGIRGEQLRAIWLPVAPGDDAAARARQRARHLHSRIVPLQQGLEELEDMVARRDREDRRERERARERRRERRRVEGGNDDDEFLNGVDTRRLGAAWDGAFGPGDPNLSLVVDEDDEDDEGDEDDGDDGDDEDDEDDSFASLIEKGVVKPVDREEVEAKESVCCDICHAPWVEMTSEHVREKEGEDWAKWFCKEPYVEVENDSDGGRDPQFSN</sequence>
<name>A0ABR3TQJ7_9PEZI</name>
<evidence type="ECO:0000256" key="1">
    <source>
        <dbReference type="SAM" id="MobiDB-lite"/>
    </source>
</evidence>
<feature type="region of interest" description="Disordered" evidence="1">
    <location>
        <begin position="1"/>
        <end position="30"/>
    </location>
</feature>